<evidence type="ECO:0000256" key="1">
    <source>
        <dbReference type="ARBA" id="ARBA00022737"/>
    </source>
</evidence>
<dbReference type="PROSITE" id="PS50005">
    <property type="entry name" value="TPR"/>
    <property type="match status" value="1"/>
</dbReference>
<keyword evidence="1" id="KW-0677">Repeat</keyword>
<protein>
    <recommendedName>
        <fullName evidence="4">NB-ARC domain-containing protein</fullName>
    </recommendedName>
</protein>
<dbReference type="Pfam" id="PF00931">
    <property type="entry name" value="NB-ARC"/>
    <property type="match status" value="1"/>
</dbReference>
<dbReference type="Pfam" id="PF13374">
    <property type="entry name" value="TPR_10"/>
    <property type="match status" value="1"/>
</dbReference>
<feature type="domain" description="NB-ARC" evidence="4">
    <location>
        <begin position="71"/>
        <end position="219"/>
    </location>
</feature>
<gene>
    <name evidence="5" type="ORF">Hgul01_01956</name>
</gene>
<dbReference type="InterPro" id="IPR011990">
    <property type="entry name" value="TPR-like_helical_dom_sf"/>
</dbReference>
<feature type="repeat" description="TPR" evidence="3">
    <location>
        <begin position="684"/>
        <end position="717"/>
    </location>
</feature>
<sequence>MTTMPDAETLQQAEALLAQIPLDTIPAHQRPRADWMLDDQFPISSFVGREDLLKQLAAAMASTTPTMIVPTLAVTGMGGIGKTSLALEFAYRYGHYFAGGVYWINAEYTLVDTSKVDTTILPSIDRLWLKLFPQRDSSQISPEQRLNDIKSFFNSPIPRLLIFDNCERQSVFEAYRPGPQSGCRVLMTSRNAVWSSSNVRAIAIDLLTAAESRQMLQQLAPRVTAAEADDLAKLVGYLPLALHVMGVALGTLEPSLAVANYYQRVQQALLSELETSANNLQNVHRSPTNHQWSVVATVRVSYGLLKSPYRDEAQLRHILLLLACCAPNAPIPINLLVRATEQDSATIGGWLYALRQSGFFDHDPPQLHPLMREAIRIIEAEDYPSATNTMTAALIAEGRAAYKNWNREAMLALVPHLTACHETEKTKDGYPGNVLAILAQINKRQGNYRQAEQSIHEVLNHKIKTHNSDHPEVLETQYILANILHAQGAYTEALTIYQSILRIQQQILGAEHPNTLTTQNGIASVLRDQGLYTEALHIYQFVLNNRQNVLGKDHPDTLSTQHNFANILYIQGFYTKALEIYQEVLTIKQYIFIEDHPHTLITQSQLADVFKTQGDYHKALNLFETILAAQKRILGTDHPHTLTTQDKLADVFRSLGLYSDALLYHQVVLESKQHALGMEHPSTLSTQYKIASVFYDQGNYRQALQLFQSVFKLRQKVLGVEHPNTVHTKKFIELCIARLKQKG</sequence>
<keyword evidence="6" id="KW-1185">Reference proteome</keyword>
<name>A0ABP9WYI6_9CHLR</name>
<dbReference type="InterPro" id="IPR002182">
    <property type="entry name" value="NB-ARC"/>
</dbReference>
<dbReference type="SUPFAM" id="SSF52540">
    <property type="entry name" value="P-loop containing nucleoside triphosphate hydrolases"/>
    <property type="match status" value="1"/>
</dbReference>
<dbReference type="Gene3D" id="3.40.50.300">
    <property type="entry name" value="P-loop containing nucleotide triphosphate hydrolases"/>
    <property type="match status" value="1"/>
</dbReference>
<dbReference type="SMART" id="SM00028">
    <property type="entry name" value="TPR"/>
    <property type="match status" value="6"/>
</dbReference>
<dbReference type="InterPro" id="IPR027417">
    <property type="entry name" value="P-loop_NTPase"/>
</dbReference>
<proteinExistence type="predicted"/>
<dbReference type="PRINTS" id="PR00364">
    <property type="entry name" value="DISEASERSIST"/>
</dbReference>
<dbReference type="RefSeq" id="WP_345721772.1">
    <property type="nucleotide sequence ID" value="NZ_BAABRU010000006.1"/>
</dbReference>
<comment type="caution">
    <text evidence="5">The sequence shown here is derived from an EMBL/GenBank/DDBJ whole genome shotgun (WGS) entry which is preliminary data.</text>
</comment>
<dbReference type="Pfam" id="PF13424">
    <property type="entry name" value="TPR_12"/>
    <property type="match status" value="3"/>
</dbReference>
<evidence type="ECO:0000256" key="2">
    <source>
        <dbReference type="ARBA" id="ARBA00022803"/>
    </source>
</evidence>
<organism evidence="5 6">
    <name type="scientific">Herpetosiphon gulosus</name>
    <dbReference type="NCBI Taxonomy" id="1973496"/>
    <lineage>
        <taxon>Bacteria</taxon>
        <taxon>Bacillati</taxon>
        <taxon>Chloroflexota</taxon>
        <taxon>Chloroflexia</taxon>
        <taxon>Herpetosiphonales</taxon>
        <taxon>Herpetosiphonaceae</taxon>
        <taxon>Herpetosiphon</taxon>
    </lineage>
</organism>
<evidence type="ECO:0000256" key="3">
    <source>
        <dbReference type="PROSITE-ProRule" id="PRU00339"/>
    </source>
</evidence>
<dbReference type="PANTHER" id="PTHR45641:SF19">
    <property type="entry name" value="NEPHROCYSTIN-3"/>
    <property type="match status" value="1"/>
</dbReference>
<evidence type="ECO:0000313" key="5">
    <source>
        <dbReference type="EMBL" id="GAA5528159.1"/>
    </source>
</evidence>
<evidence type="ECO:0000313" key="6">
    <source>
        <dbReference type="Proteomes" id="UP001428290"/>
    </source>
</evidence>
<dbReference type="Proteomes" id="UP001428290">
    <property type="component" value="Unassembled WGS sequence"/>
</dbReference>
<evidence type="ECO:0000259" key="4">
    <source>
        <dbReference type="Pfam" id="PF00931"/>
    </source>
</evidence>
<dbReference type="InterPro" id="IPR019734">
    <property type="entry name" value="TPR_rpt"/>
</dbReference>
<dbReference type="Gene3D" id="1.25.40.10">
    <property type="entry name" value="Tetratricopeptide repeat domain"/>
    <property type="match status" value="2"/>
</dbReference>
<reference evidence="5 6" key="1">
    <citation type="submission" date="2024-02" db="EMBL/GenBank/DDBJ databases">
        <title>Herpetosiphon gulosus NBRC 112829.</title>
        <authorList>
            <person name="Ichikawa N."/>
            <person name="Katano-Makiyama Y."/>
            <person name="Hidaka K."/>
        </authorList>
    </citation>
    <scope>NUCLEOTIDE SEQUENCE [LARGE SCALE GENOMIC DNA]</scope>
    <source>
        <strain evidence="5 6">NBRC 112829</strain>
    </source>
</reference>
<dbReference type="PANTHER" id="PTHR45641">
    <property type="entry name" value="TETRATRICOPEPTIDE REPEAT PROTEIN (AFU_ORTHOLOGUE AFUA_6G03870)"/>
    <property type="match status" value="1"/>
</dbReference>
<accession>A0ABP9WYI6</accession>
<dbReference type="EMBL" id="BAABRU010000006">
    <property type="protein sequence ID" value="GAA5528159.1"/>
    <property type="molecule type" value="Genomic_DNA"/>
</dbReference>
<dbReference type="NCBIfam" id="NF040586">
    <property type="entry name" value="FxSxx_TPR"/>
    <property type="match status" value="1"/>
</dbReference>
<dbReference type="SUPFAM" id="SSF48452">
    <property type="entry name" value="TPR-like"/>
    <property type="match status" value="1"/>
</dbReference>
<keyword evidence="2 3" id="KW-0802">TPR repeat</keyword>